<protein>
    <recommendedName>
        <fullName evidence="2">Aminoglycoside phosphotransferase domain-containing protein</fullName>
    </recommendedName>
</protein>
<evidence type="ECO:0008006" key="2">
    <source>
        <dbReference type="Google" id="ProtNLM"/>
    </source>
</evidence>
<dbReference type="EMBL" id="JAAGLU010000002">
    <property type="protein sequence ID" value="NEC84712.1"/>
    <property type="molecule type" value="Genomic_DNA"/>
</dbReference>
<dbReference type="RefSeq" id="WP_164312169.1">
    <property type="nucleotide sequence ID" value="NZ_JAAGLU010000002.1"/>
</dbReference>
<organism evidence="1">
    <name type="scientific">Streptomyces sp. SID12501</name>
    <dbReference type="NCBI Taxonomy" id="2706042"/>
    <lineage>
        <taxon>Bacteria</taxon>
        <taxon>Bacillati</taxon>
        <taxon>Actinomycetota</taxon>
        <taxon>Actinomycetes</taxon>
        <taxon>Kitasatosporales</taxon>
        <taxon>Streptomycetaceae</taxon>
        <taxon>Streptomyces</taxon>
    </lineage>
</organism>
<name>A0A6B3BL06_9ACTN</name>
<reference evidence="1" key="1">
    <citation type="submission" date="2020-01" db="EMBL/GenBank/DDBJ databases">
        <title>Insect and environment-associated Actinomycetes.</title>
        <authorList>
            <person name="Currrie C."/>
            <person name="Chevrette M."/>
            <person name="Carlson C."/>
            <person name="Stubbendieck R."/>
            <person name="Wendt-Pienkowski E."/>
        </authorList>
    </citation>
    <scope>NUCLEOTIDE SEQUENCE</scope>
    <source>
        <strain evidence="1">SID12501</strain>
    </source>
</reference>
<comment type="caution">
    <text evidence="1">The sequence shown here is derived from an EMBL/GenBank/DDBJ whole genome shotgun (WGS) entry which is preliminary data.</text>
</comment>
<dbReference type="AlphaFoldDB" id="A0A6B3BL06"/>
<accession>A0A6B3BL06</accession>
<proteinExistence type="predicted"/>
<sequence length="325" mass="35524">MTTPAPLDSEVINESGTGNQVTRVLRTPDGQLLWQRGPGRDNPEPYPPLPATVLSRLHTLDTPALRFQPPARATPALHTWHVNGRFSFAALMTPDQHDIDGRFNHLITTLGKQLNQLHATPPHAYSDVELARTPHSHLRLRDYLGTGRGPRAATAFHYRLRTQLGTARFNRLQEAVTYLCGTPDPHETVLLHGWCSLGSLVVPDPPHRQAAGPRPPAHMLTGSEVCTGRRESDLACLLGELTEYTSAARSAGLDWPLPDQLRKTFLSAYGDGFDPATLAAGRTARIATHALAVAAFHGWNEQLHGYIPMLAELLDHDGHPALTSG</sequence>
<gene>
    <name evidence="1" type="ORF">G3I71_02260</name>
</gene>
<evidence type="ECO:0000313" key="1">
    <source>
        <dbReference type="EMBL" id="NEC84712.1"/>
    </source>
</evidence>